<organism evidence="1 2">
    <name type="scientific">Paramagnetospirillum marisnigri</name>
    <dbReference type="NCBI Taxonomy" id="1285242"/>
    <lineage>
        <taxon>Bacteria</taxon>
        <taxon>Pseudomonadati</taxon>
        <taxon>Pseudomonadota</taxon>
        <taxon>Alphaproteobacteria</taxon>
        <taxon>Rhodospirillales</taxon>
        <taxon>Magnetospirillaceae</taxon>
        <taxon>Paramagnetospirillum</taxon>
    </lineage>
</organism>
<evidence type="ECO:0000313" key="1">
    <source>
        <dbReference type="EMBL" id="OAN52346.1"/>
    </source>
</evidence>
<reference evidence="1 2" key="1">
    <citation type="submission" date="2016-04" db="EMBL/GenBank/DDBJ databases">
        <title>Draft genome sequence of freshwater magnetotactic bacteria Magnetospirillum marisnigri SP-1 and Magnetospirillum moscoviense BB-1.</title>
        <authorList>
            <person name="Koziaeva V."/>
            <person name="Dziuba M.V."/>
            <person name="Ivanov T.M."/>
            <person name="Kuznetsov B."/>
            <person name="Grouzdev D.S."/>
        </authorList>
    </citation>
    <scope>NUCLEOTIDE SEQUENCE [LARGE SCALE GENOMIC DNA]</scope>
    <source>
        <strain evidence="1 2">SP-1</strain>
    </source>
</reference>
<accession>A0A178MU59</accession>
<keyword evidence="2" id="KW-1185">Reference proteome</keyword>
<dbReference type="AlphaFoldDB" id="A0A178MU59"/>
<sequence>MIVARMQQLFLTLIFTLQRKLKVLKVQVVSDLGYGIEQGGSFISSTKFTKALAAHPARAFSFVVRPLPAGHRRV</sequence>
<evidence type="ECO:0000313" key="2">
    <source>
        <dbReference type="Proteomes" id="UP000078428"/>
    </source>
</evidence>
<protein>
    <submittedName>
        <fullName evidence="1">Uncharacterized protein</fullName>
    </submittedName>
</protein>
<comment type="caution">
    <text evidence="1">The sequence shown here is derived from an EMBL/GenBank/DDBJ whole genome shotgun (WGS) entry which is preliminary data.</text>
</comment>
<dbReference type="STRING" id="1285242.A6A04_01240"/>
<name>A0A178MU59_9PROT</name>
<gene>
    <name evidence="1" type="ORF">A6A04_01240</name>
</gene>
<dbReference type="EMBL" id="LWQT01000044">
    <property type="protein sequence ID" value="OAN52346.1"/>
    <property type="molecule type" value="Genomic_DNA"/>
</dbReference>
<proteinExistence type="predicted"/>
<dbReference type="Proteomes" id="UP000078428">
    <property type="component" value="Unassembled WGS sequence"/>
</dbReference>